<dbReference type="EMBL" id="JACHET010000001">
    <property type="protein sequence ID" value="MBB6183783.1"/>
    <property type="molecule type" value="Genomic_DNA"/>
</dbReference>
<proteinExistence type="predicted"/>
<reference evidence="1 2" key="1">
    <citation type="submission" date="2020-08" db="EMBL/GenBank/DDBJ databases">
        <title>Genomic Encyclopedia of Type Strains, Phase IV (KMG-IV): sequencing the most valuable type-strain genomes for metagenomic binning, comparative biology and taxonomic classification.</title>
        <authorList>
            <person name="Goeker M."/>
        </authorList>
    </citation>
    <scope>NUCLEOTIDE SEQUENCE [LARGE SCALE GENOMIC DNA]</scope>
    <source>
        <strain evidence="1 2">DSM 107085</strain>
    </source>
</reference>
<dbReference type="OrthoDB" id="6402501at2"/>
<name>A0A841KDU0_9GAMM</name>
<dbReference type="RefSeq" id="WP_152569255.1">
    <property type="nucleotide sequence ID" value="NZ_JACHET010000001.1"/>
</dbReference>
<protein>
    <submittedName>
        <fullName evidence="1">Cytochrome c oxidase cbb3-type subunit 4</fullName>
    </submittedName>
</protein>
<dbReference type="Proteomes" id="UP000560000">
    <property type="component" value="Unassembled WGS sequence"/>
</dbReference>
<organism evidence="1 2">
    <name type="scientific">Oleiagrimonas soli</name>
    <dbReference type="NCBI Taxonomy" id="1543381"/>
    <lineage>
        <taxon>Bacteria</taxon>
        <taxon>Pseudomonadati</taxon>
        <taxon>Pseudomonadota</taxon>
        <taxon>Gammaproteobacteria</taxon>
        <taxon>Lysobacterales</taxon>
        <taxon>Rhodanobacteraceae</taxon>
        <taxon>Oleiagrimonas</taxon>
    </lineage>
</organism>
<evidence type="ECO:0000313" key="2">
    <source>
        <dbReference type="Proteomes" id="UP000560000"/>
    </source>
</evidence>
<accession>A0A841KDU0</accession>
<sequence>MISGILTALLMILFIGVAAWAYSAHQKPRFREAEMLPLIEDARETTEDQA</sequence>
<evidence type="ECO:0000313" key="1">
    <source>
        <dbReference type="EMBL" id="MBB6183783.1"/>
    </source>
</evidence>
<dbReference type="AlphaFoldDB" id="A0A841KDU0"/>
<comment type="caution">
    <text evidence="1">The sequence shown here is derived from an EMBL/GenBank/DDBJ whole genome shotgun (WGS) entry which is preliminary data.</text>
</comment>
<gene>
    <name evidence="1" type="ORF">HNQ86_001128</name>
</gene>